<reference evidence="1 2" key="1">
    <citation type="submission" date="2021-11" db="EMBL/GenBank/DDBJ databases">
        <title>Black yeast isolated from Biological Soil Crust.</title>
        <authorList>
            <person name="Kurbessoian T."/>
        </authorList>
    </citation>
    <scope>NUCLEOTIDE SEQUENCE [LARGE SCALE GENOMIC DNA]</scope>
    <source>
        <strain evidence="1 2">CCFEE 5522</strain>
    </source>
</reference>
<organism evidence="1 2">
    <name type="scientific">Oleoguttula mirabilis</name>
    <dbReference type="NCBI Taxonomy" id="1507867"/>
    <lineage>
        <taxon>Eukaryota</taxon>
        <taxon>Fungi</taxon>
        <taxon>Dikarya</taxon>
        <taxon>Ascomycota</taxon>
        <taxon>Pezizomycotina</taxon>
        <taxon>Dothideomycetes</taxon>
        <taxon>Dothideomycetidae</taxon>
        <taxon>Mycosphaerellales</taxon>
        <taxon>Teratosphaeriaceae</taxon>
        <taxon>Oleoguttula</taxon>
    </lineage>
</organism>
<protein>
    <submittedName>
        <fullName evidence="1">Uncharacterized protein</fullName>
    </submittedName>
</protein>
<keyword evidence="2" id="KW-1185">Reference proteome</keyword>
<dbReference type="Proteomes" id="UP001324427">
    <property type="component" value="Unassembled WGS sequence"/>
</dbReference>
<gene>
    <name evidence="1" type="ORF">LTR36_006386</name>
</gene>
<accession>A0AAV9JVQ6</accession>
<comment type="caution">
    <text evidence="1">The sequence shown here is derived from an EMBL/GenBank/DDBJ whole genome shotgun (WGS) entry which is preliminary data.</text>
</comment>
<dbReference type="AlphaFoldDB" id="A0AAV9JVQ6"/>
<evidence type="ECO:0000313" key="1">
    <source>
        <dbReference type="EMBL" id="KAK4549389.1"/>
    </source>
</evidence>
<proteinExistence type="predicted"/>
<name>A0AAV9JVQ6_9PEZI</name>
<evidence type="ECO:0000313" key="2">
    <source>
        <dbReference type="Proteomes" id="UP001324427"/>
    </source>
</evidence>
<dbReference type="EMBL" id="JAVFHQ010000004">
    <property type="protein sequence ID" value="KAK4549389.1"/>
    <property type="molecule type" value="Genomic_DNA"/>
</dbReference>
<sequence length="132" mass="14663">MATDLCFPILKYSHATGVRSDNTIPWTHLQAQTLFAIIKGTDTHHPDGRLHPDGKLDMRIVHGTSVLETVDVANFIEAAIEARRGAERAGVTPQIEQLPIFGITKESLLALRYRLEDGQVSWNAHLPYGSTY</sequence>